<keyword evidence="3" id="KW-0285">Flavoprotein</keyword>
<dbReference type="Proteomes" id="UP000076925">
    <property type="component" value="Unassembled WGS sequence"/>
</dbReference>
<dbReference type="PIRSF" id="PIRSF000332">
    <property type="entry name" value="FMO"/>
    <property type="match status" value="1"/>
</dbReference>
<evidence type="ECO:0000256" key="3">
    <source>
        <dbReference type="ARBA" id="ARBA00022630"/>
    </source>
</evidence>
<dbReference type="PRINTS" id="PR00419">
    <property type="entry name" value="ADXRDTASE"/>
</dbReference>
<dbReference type="InterPro" id="IPR036188">
    <property type="entry name" value="FAD/NAD-bd_sf"/>
</dbReference>
<evidence type="ECO:0000256" key="1">
    <source>
        <dbReference type="ARBA" id="ARBA00009183"/>
    </source>
</evidence>
<reference evidence="7 8" key="1">
    <citation type="journal article" date="2013" name="Genome Biol. Evol.">
        <title>Genomes of Stigonematalean cyanobacteria (subsection V) and the evolution of oxygenic photosynthesis from prokaryotes to plastids.</title>
        <authorList>
            <person name="Dagan T."/>
            <person name="Roettger M."/>
            <person name="Stucken K."/>
            <person name="Landan G."/>
            <person name="Koch R."/>
            <person name="Major P."/>
            <person name="Gould S.B."/>
            <person name="Goremykin V.V."/>
            <person name="Rippka R."/>
            <person name="Tandeau de Marsac N."/>
            <person name="Gugger M."/>
            <person name="Lockhart P.J."/>
            <person name="Allen J.F."/>
            <person name="Brune I."/>
            <person name="Maus I."/>
            <person name="Puhler A."/>
            <person name="Martin W.F."/>
        </authorList>
    </citation>
    <scope>NUCLEOTIDE SEQUENCE [LARGE SCALE GENOMIC DNA]</scope>
    <source>
        <strain evidence="7 8">PCC 7110</strain>
    </source>
</reference>
<dbReference type="Pfam" id="PF00743">
    <property type="entry name" value="FMO-like"/>
    <property type="match status" value="2"/>
</dbReference>
<proteinExistence type="inferred from homology"/>
<evidence type="ECO:0000256" key="2">
    <source>
        <dbReference type="ARBA" id="ARBA00010139"/>
    </source>
</evidence>
<dbReference type="GO" id="GO:0050660">
    <property type="term" value="F:flavin adenine dinucleotide binding"/>
    <property type="evidence" value="ECO:0007669"/>
    <property type="project" value="InterPro"/>
</dbReference>
<name>A0A139X464_9CYAN</name>
<accession>A0A139X464</accession>
<evidence type="ECO:0000256" key="4">
    <source>
        <dbReference type="ARBA" id="ARBA00022827"/>
    </source>
</evidence>
<dbReference type="SUPFAM" id="SSF51905">
    <property type="entry name" value="FAD/NAD(P)-binding domain"/>
    <property type="match status" value="2"/>
</dbReference>
<dbReference type="InterPro" id="IPR000960">
    <property type="entry name" value="Flavin_mOase"/>
</dbReference>
<dbReference type="GO" id="GO:0004499">
    <property type="term" value="F:N,N-dimethylaniline monooxygenase activity"/>
    <property type="evidence" value="ECO:0007669"/>
    <property type="project" value="InterPro"/>
</dbReference>
<dbReference type="PANTHER" id="PTHR23023">
    <property type="entry name" value="DIMETHYLANILINE MONOOXYGENASE"/>
    <property type="match status" value="1"/>
</dbReference>
<evidence type="ECO:0000313" key="8">
    <source>
        <dbReference type="Proteomes" id="UP000076925"/>
    </source>
</evidence>
<dbReference type="STRING" id="128403.WA1_32840"/>
<protein>
    <recommendedName>
        <fullName evidence="9">K+ transport protein</fullName>
    </recommendedName>
</protein>
<organism evidence="7 8">
    <name type="scientific">Scytonema hofmannii PCC 7110</name>
    <dbReference type="NCBI Taxonomy" id="128403"/>
    <lineage>
        <taxon>Bacteria</taxon>
        <taxon>Bacillati</taxon>
        <taxon>Cyanobacteriota</taxon>
        <taxon>Cyanophyceae</taxon>
        <taxon>Nostocales</taxon>
        <taxon>Scytonemataceae</taxon>
        <taxon>Scytonema</taxon>
    </lineage>
</organism>
<dbReference type="InterPro" id="IPR020946">
    <property type="entry name" value="Flavin_mOase-like"/>
</dbReference>
<dbReference type="AlphaFoldDB" id="A0A139X464"/>
<dbReference type="InterPro" id="IPR050346">
    <property type="entry name" value="FMO-like"/>
</dbReference>
<dbReference type="GO" id="GO:0050661">
    <property type="term" value="F:NADP binding"/>
    <property type="evidence" value="ECO:0007669"/>
    <property type="project" value="InterPro"/>
</dbReference>
<evidence type="ECO:0000313" key="7">
    <source>
        <dbReference type="EMBL" id="KYC39501.1"/>
    </source>
</evidence>
<comment type="similarity">
    <text evidence="2">Belongs to the FAD-binding monooxygenase family.</text>
</comment>
<comment type="caution">
    <text evidence="7">The sequence shown here is derived from an EMBL/GenBank/DDBJ whole genome shotgun (WGS) entry which is preliminary data.</text>
</comment>
<evidence type="ECO:0000256" key="5">
    <source>
        <dbReference type="ARBA" id="ARBA00022857"/>
    </source>
</evidence>
<comment type="similarity">
    <text evidence="1">Belongs to the FMO family.</text>
</comment>
<dbReference type="EMBL" id="ANNX02000035">
    <property type="protein sequence ID" value="KYC39501.1"/>
    <property type="molecule type" value="Genomic_DNA"/>
</dbReference>
<keyword evidence="8" id="KW-1185">Reference proteome</keyword>
<sequence length="511" mass="58886">MISQKNKRIAVIGAGISGIAAANVLKKKEYEVVVFEKSTEIGGVWAVAYPEVRLQSISEQYCLSDFPWPFMPDLHPTSTQILQYLRAAVNNFQIDVRLKHEVLALEELEDGWRVQYQNKDGCHEDTFEYVVVAIGQYTQRKHRPIFPGEAEFTGEVVTERDIKSLDIFNDKRVAVVGFGKSAIDMAVLAAQRGRQVHQVFRTPRWLLPQRILGIHYTYALFNRINSFMIPSWAHPTMAERFLHSRLNFIVSGFWSLIELILRLQIQRIGFGLDQAAVSRLKAVQPTHSLVLDMRSSMALAPDAYYRFVAEGRIQPHHTKLSGFSQETIKLEQGEEIHCDVVVLSLGSQTPVFPFLPEKYRHLLEVQKDGVQFYRHLIHPRIPNLAFIGFNHGFLHVPGVEIGTLWLCAYLEGALELPSVEKMEQDIEHVRQWKNAHIHFEPARGSGVNARYQKYIDILLRDLEVSTYRKMPNIFAEIFDRYNCSDYKNVVEEYNRKRKSRTTPLRPLAVRT</sequence>
<dbReference type="Gene3D" id="3.50.50.60">
    <property type="entry name" value="FAD/NAD(P)-binding domain"/>
    <property type="match status" value="2"/>
</dbReference>
<dbReference type="RefSeq" id="WP_017747270.1">
    <property type="nucleotide sequence ID" value="NZ_KQ976354.1"/>
</dbReference>
<keyword evidence="5" id="KW-0521">NADP</keyword>
<dbReference type="OrthoDB" id="465620at2"/>
<keyword evidence="6" id="KW-0560">Oxidoreductase</keyword>
<keyword evidence="4" id="KW-0274">FAD</keyword>
<gene>
    <name evidence="7" type="ORF">WA1_32840</name>
</gene>
<evidence type="ECO:0000256" key="6">
    <source>
        <dbReference type="ARBA" id="ARBA00023002"/>
    </source>
</evidence>
<evidence type="ECO:0008006" key="9">
    <source>
        <dbReference type="Google" id="ProtNLM"/>
    </source>
</evidence>